<evidence type="ECO:0000313" key="2">
    <source>
        <dbReference type="EMBL" id="EKF50775.1"/>
    </source>
</evidence>
<name>K2PH68_9LACT</name>
<dbReference type="PATRIC" id="fig|1231377.3.peg.1806"/>
<dbReference type="PANTHER" id="PTHR13696:SF99">
    <property type="entry name" value="COBYRINIC ACID AC-DIAMIDE SYNTHASE"/>
    <property type="match status" value="1"/>
</dbReference>
<dbReference type="Pfam" id="PF13614">
    <property type="entry name" value="AAA_31"/>
    <property type="match status" value="1"/>
</dbReference>
<dbReference type="PANTHER" id="PTHR13696">
    <property type="entry name" value="P-LOOP CONTAINING NUCLEOSIDE TRIPHOSPHATE HYDROLASE"/>
    <property type="match status" value="1"/>
</dbReference>
<dbReference type="RefSeq" id="WP_003136397.1">
    <property type="nucleotide sequence ID" value="NZ_AMQS01000032.1"/>
</dbReference>
<feature type="domain" description="AAA" evidence="1">
    <location>
        <begin position="21"/>
        <end position="200"/>
    </location>
</feature>
<evidence type="ECO:0000259" key="1">
    <source>
        <dbReference type="Pfam" id="PF13614"/>
    </source>
</evidence>
<dbReference type="CDD" id="cd02042">
    <property type="entry name" value="ParAB_family"/>
    <property type="match status" value="1"/>
</dbReference>
<evidence type="ECO:0000313" key="3">
    <source>
        <dbReference type="Proteomes" id="UP000006787"/>
    </source>
</evidence>
<gene>
    <name evidence="2" type="ORF">C426_1826</name>
</gene>
<dbReference type="Proteomes" id="UP000006787">
    <property type="component" value="Unassembled WGS sequence"/>
</dbReference>
<dbReference type="InterPro" id="IPR050678">
    <property type="entry name" value="DNA_Partitioning_ATPase"/>
</dbReference>
<proteinExistence type="predicted"/>
<organism evidence="2 3">
    <name type="scientific">Lactococcus garvieae DCC43</name>
    <dbReference type="NCBI Taxonomy" id="1231377"/>
    <lineage>
        <taxon>Bacteria</taxon>
        <taxon>Bacillati</taxon>
        <taxon>Bacillota</taxon>
        <taxon>Bacilli</taxon>
        <taxon>Lactobacillales</taxon>
        <taxon>Streptococcaceae</taxon>
        <taxon>Lactococcus</taxon>
    </lineage>
</organism>
<dbReference type="InterPro" id="IPR025669">
    <property type="entry name" value="AAA_dom"/>
</dbReference>
<accession>K2PH68</accession>
<reference evidence="2 3" key="1">
    <citation type="journal article" date="2012" name="J. Bacteriol.">
        <title>Genome Sequence of the Bacteriocin-Producing Strain Lactococcus garvieae DCC43.</title>
        <authorList>
            <person name="Gabrielsen C."/>
            <person name="Brede D.A."/>
            <person name="Hernandez P.E."/>
            <person name="Nes I.F."/>
            <person name="Diep D.B."/>
        </authorList>
    </citation>
    <scope>NUCLEOTIDE SEQUENCE [LARGE SCALE GENOMIC DNA]</scope>
    <source>
        <strain evidence="2 3">DCC43</strain>
    </source>
</reference>
<dbReference type="Gene3D" id="3.40.50.300">
    <property type="entry name" value="P-loop containing nucleotide triphosphate hydrolases"/>
    <property type="match status" value="1"/>
</dbReference>
<protein>
    <submittedName>
        <fullName evidence="2">Plasmid copy control protein RepB</fullName>
    </submittedName>
</protein>
<dbReference type="AlphaFoldDB" id="K2PH68"/>
<dbReference type="SUPFAM" id="SSF52540">
    <property type="entry name" value="P-loop containing nucleoside triphosphate hydrolases"/>
    <property type="match status" value="1"/>
</dbReference>
<dbReference type="eggNOG" id="COG1192">
    <property type="taxonomic scope" value="Bacteria"/>
</dbReference>
<comment type="caution">
    <text evidence="2">The sequence shown here is derived from an EMBL/GenBank/DDBJ whole genome shotgun (WGS) entry which is preliminary data.</text>
</comment>
<dbReference type="EMBL" id="AMQS01000032">
    <property type="protein sequence ID" value="EKF50775.1"/>
    <property type="molecule type" value="Genomic_DNA"/>
</dbReference>
<dbReference type="InterPro" id="IPR027417">
    <property type="entry name" value="P-loop_NTPase"/>
</dbReference>
<sequence>MNTIEQAKELFKNRKKAITTIIGNQKGGVGKTTNTYLIAYTLAKLGIKTLVCDLDPQSNSTKALMLTKSQNSNEIMTIDKTLMWGVQQRNLKDLPVSIIENLDLLPSYIDFEDFAKYLYKNTNTEYEETHLLEPLFEPLKEDYDIILIDVPPLSVEVTSNAVMFSDYVLISLQTQDDSMAGAIEYIKTLVKLKMKYDLDIEVLGALPMLSNSRGTVDKLIIESAKEEWGEELVFRTVIPQMERIKRFSINGITDEDRFDRKVLEMYEKVVLELLEKLLEFEEE</sequence>